<feature type="transmembrane region" description="Helical" evidence="1">
    <location>
        <begin position="126"/>
        <end position="146"/>
    </location>
</feature>
<keyword evidence="1" id="KW-1133">Transmembrane helix</keyword>
<feature type="transmembrane region" description="Helical" evidence="1">
    <location>
        <begin position="405"/>
        <end position="423"/>
    </location>
</feature>
<protein>
    <submittedName>
        <fullName evidence="3">Terminal beta-(1-&gt;2)-arabinofuranosyltransferase</fullName>
    </submittedName>
</protein>
<feature type="transmembrane region" description="Helical" evidence="1">
    <location>
        <begin position="379"/>
        <end position="398"/>
    </location>
</feature>
<dbReference type="EMBL" id="BQKK01000003">
    <property type="protein sequence ID" value="GJN43245.1"/>
    <property type="molecule type" value="Genomic_DNA"/>
</dbReference>
<feature type="transmembrane region" description="Helical" evidence="1">
    <location>
        <begin position="158"/>
        <end position="178"/>
    </location>
</feature>
<dbReference type="RefSeq" id="WP_003847910.1">
    <property type="nucleotide sequence ID" value="NZ_BQKK01000003.1"/>
</dbReference>
<feature type="transmembrane region" description="Helical" evidence="1">
    <location>
        <begin position="15"/>
        <end position="34"/>
    </location>
</feature>
<dbReference type="NCBIfam" id="NF041480">
    <property type="entry name" value="flag_mot_ctl_ZomB"/>
    <property type="match status" value="1"/>
</dbReference>
<keyword evidence="1" id="KW-0812">Transmembrane</keyword>
<sequence length="643" mass="71483">MHHASTRTLVERQSTWWALGSALIIGVVAFIVGFQRRWMSDDGLIVLRTVRNLLAGNGPVFNVGERVEANTSTLWQYIITVVHMVTGQELAVVALYCALGLSVLAVVIGCWATARLYKPATGIAAVPVHWSTWTVLPAGVLVYLALPPARDFFTSGLEWGLSIFYLAVLWALLLWWAGNADGTKDLDLSAYGLAFWAGLSWLVRPELALYGGVAGIVLFLAHRNWKKWLLILAVALPVPGGYQIFRMGYYGLLTPHTAVAKSASDSQWASGFHYLQDFVSPYWLWLPVLVLAVVGVFALAQPLNRSAAQAQALSGRRRRRIDNEKESASSSSQDSARNWTWLHQVRSEKTAVIVLVGCALLHIIYVLRVGGDFMHGRMLLLPLFALLLPVFVLPLNLFGSIIIGALITGGIAVWSLVIAYRGLPNDWTDFDTGRVIVDEREFWTYATNREQGDPPMNAQDFQSSPFLNGWDGGMAALQDGDAMMLRYLKNDDPEVFDWEALPRDEHRSDPATIYLINMGMSSMNAPLDIRVLDNIGLSTPMAARQPRIEDGRVGHDKNLDRIWQVADSAADLDELPVWINSDDAKAARAALETEDFQKLFSSYRAPLTVERFLSNITFSLTDGRTLQLSSDPYDYLPENWSTQ</sequence>
<dbReference type="AlphaFoldDB" id="A0AAV5GAY8"/>
<accession>A0AAV5GAY8</accession>
<keyword evidence="1" id="KW-0472">Membrane</keyword>
<dbReference type="InterPro" id="IPR058983">
    <property type="entry name" value="AftB_C"/>
</dbReference>
<feature type="domain" description="Terminal beta-(1-&gt;2)-arabinofuranosyltransferase C-terminal" evidence="2">
    <location>
        <begin position="465"/>
        <end position="636"/>
    </location>
</feature>
<feature type="transmembrane region" description="Helical" evidence="1">
    <location>
        <begin position="228"/>
        <end position="245"/>
    </location>
</feature>
<proteinExistence type="predicted"/>
<name>A0AAV5GAY8_CORAM</name>
<dbReference type="Proteomes" id="UP001054925">
    <property type="component" value="Unassembled WGS sequence"/>
</dbReference>
<feature type="transmembrane region" description="Helical" evidence="1">
    <location>
        <begin position="282"/>
        <end position="300"/>
    </location>
</feature>
<evidence type="ECO:0000259" key="2">
    <source>
        <dbReference type="Pfam" id="PF26371"/>
    </source>
</evidence>
<comment type="caution">
    <text evidence="3">The sequence shown here is derived from an EMBL/GenBank/DDBJ whole genome shotgun (WGS) entry which is preliminary data.</text>
</comment>
<evidence type="ECO:0000313" key="4">
    <source>
        <dbReference type="Proteomes" id="UP001054925"/>
    </source>
</evidence>
<dbReference type="Pfam" id="PF26371">
    <property type="entry name" value="AftB_C"/>
    <property type="match status" value="1"/>
</dbReference>
<feature type="transmembrane region" description="Helical" evidence="1">
    <location>
        <begin position="350"/>
        <end position="367"/>
    </location>
</feature>
<feature type="transmembrane region" description="Helical" evidence="1">
    <location>
        <begin position="93"/>
        <end position="114"/>
    </location>
</feature>
<reference evidence="3" key="1">
    <citation type="submission" date="2021-12" db="EMBL/GenBank/DDBJ databases">
        <title>Draft genome sequence of Corynebacterium ammoniagenes strain T-723.</title>
        <authorList>
            <person name="Matsuzawa M."/>
            <person name="Hiratani M."/>
            <person name="Abe I."/>
            <person name="Tsuji Y."/>
            <person name="Nakamura J."/>
        </authorList>
    </citation>
    <scope>NUCLEOTIDE SEQUENCE</scope>
    <source>
        <strain evidence="3">T-723</strain>
    </source>
</reference>
<feature type="transmembrane region" description="Helical" evidence="1">
    <location>
        <begin position="198"/>
        <end position="221"/>
    </location>
</feature>
<evidence type="ECO:0000256" key="1">
    <source>
        <dbReference type="SAM" id="Phobius"/>
    </source>
</evidence>
<evidence type="ECO:0000313" key="3">
    <source>
        <dbReference type="EMBL" id="GJN43245.1"/>
    </source>
</evidence>
<organism evidence="3 4">
    <name type="scientific">Corynebacterium ammoniagenes</name>
    <name type="common">Brevibacterium ammoniagenes</name>
    <dbReference type="NCBI Taxonomy" id="1697"/>
    <lineage>
        <taxon>Bacteria</taxon>
        <taxon>Bacillati</taxon>
        <taxon>Actinomycetota</taxon>
        <taxon>Actinomycetes</taxon>
        <taxon>Mycobacteriales</taxon>
        <taxon>Corynebacteriaceae</taxon>
        <taxon>Corynebacterium</taxon>
    </lineage>
</organism>
<dbReference type="InterPro" id="IPR048243">
    <property type="entry name" value="AftB-like"/>
</dbReference>
<gene>
    <name evidence="3" type="primary">aftB</name>
    <name evidence="3" type="ORF">CAT723_17240</name>
</gene>